<organism evidence="2 3">
    <name type="scientific">Robertkochia marina</name>
    <dbReference type="NCBI Taxonomy" id="1227945"/>
    <lineage>
        <taxon>Bacteria</taxon>
        <taxon>Pseudomonadati</taxon>
        <taxon>Bacteroidota</taxon>
        <taxon>Flavobacteriia</taxon>
        <taxon>Flavobacteriales</taxon>
        <taxon>Flavobacteriaceae</taxon>
        <taxon>Robertkochia</taxon>
    </lineage>
</organism>
<sequence length="96" mass="10659">MKINNLTSTGLIALLLVASISSCSKTPVIDDEAICDTFLLGLSYQCTDTSCIYVARIENKESEGAKEIEIDQTTYEHYKTEADAKQENVCWEGMIE</sequence>
<dbReference type="AlphaFoldDB" id="A0A4S3LZD3"/>
<dbReference type="EMBL" id="SSMC01000003">
    <property type="protein sequence ID" value="THD66501.1"/>
    <property type="molecule type" value="Genomic_DNA"/>
</dbReference>
<feature type="signal peptide" evidence="1">
    <location>
        <begin position="1"/>
        <end position="24"/>
    </location>
</feature>
<reference evidence="2 3" key="1">
    <citation type="submission" date="2019-04" db="EMBL/GenBank/DDBJ databases">
        <title>Draft genome sequence of Robertkochia marina CC-AMO-30D.</title>
        <authorList>
            <person name="Hameed A."/>
            <person name="Lin S.-Y."/>
            <person name="Shahina M."/>
            <person name="Lai W.-A."/>
            <person name="Young C.-C."/>
        </authorList>
    </citation>
    <scope>NUCLEOTIDE SEQUENCE [LARGE SCALE GENOMIC DNA]</scope>
    <source>
        <strain evidence="2 3">CC-AMO-30D</strain>
    </source>
</reference>
<evidence type="ECO:0008006" key="4">
    <source>
        <dbReference type="Google" id="ProtNLM"/>
    </source>
</evidence>
<evidence type="ECO:0000313" key="2">
    <source>
        <dbReference type="EMBL" id="THD66501.1"/>
    </source>
</evidence>
<accession>A0A4S3LZD3</accession>
<keyword evidence="3" id="KW-1185">Reference proteome</keyword>
<dbReference type="RefSeq" id="WP_136336573.1">
    <property type="nucleotide sequence ID" value="NZ_QXMP01000003.1"/>
</dbReference>
<protein>
    <recommendedName>
        <fullName evidence="4">Lipoprotein</fullName>
    </recommendedName>
</protein>
<evidence type="ECO:0000256" key="1">
    <source>
        <dbReference type="SAM" id="SignalP"/>
    </source>
</evidence>
<proteinExistence type="predicted"/>
<feature type="chain" id="PRO_5020502188" description="Lipoprotein" evidence="1">
    <location>
        <begin position="25"/>
        <end position="96"/>
    </location>
</feature>
<keyword evidence="1" id="KW-0732">Signal</keyword>
<comment type="caution">
    <text evidence="2">The sequence shown here is derived from an EMBL/GenBank/DDBJ whole genome shotgun (WGS) entry which is preliminary data.</text>
</comment>
<dbReference type="PROSITE" id="PS51257">
    <property type="entry name" value="PROKAR_LIPOPROTEIN"/>
    <property type="match status" value="1"/>
</dbReference>
<evidence type="ECO:0000313" key="3">
    <source>
        <dbReference type="Proteomes" id="UP000305939"/>
    </source>
</evidence>
<name>A0A4S3LZD3_9FLAO</name>
<dbReference type="Proteomes" id="UP000305939">
    <property type="component" value="Unassembled WGS sequence"/>
</dbReference>
<gene>
    <name evidence="2" type="ORF">E7Z59_11915</name>
</gene>